<dbReference type="AlphaFoldDB" id="A0A1M5W9L0"/>
<dbReference type="EMBL" id="FQXC01000004">
    <property type="protein sequence ID" value="SHH84186.1"/>
    <property type="molecule type" value="Genomic_DNA"/>
</dbReference>
<protein>
    <submittedName>
        <fullName evidence="2">Uncharacterized membrane protein</fullName>
    </submittedName>
</protein>
<dbReference type="Pfam" id="PF08592">
    <property type="entry name" value="Anthrone_oxy"/>
    <property type="match status" value="1"/>
</dbReference>
<name>A0A1M5W9L0_9RHOB</name>
<accession>A0A1M5W9L0</accession>
<dbReference type="RefSeq" id="WP_245819029.1">
    <property type="nucleotide sequence ID" value="NZ_FQXC01000004.1"/>
</dbReference>
<keyword evidence="3" id="KW-1185">Reference proteome</keyword>
<reference evidence="2 3" key="1">
    <citation type="submission" date="2016-11" db="EMBL/GenBank/DDBJ databases">
        <authorList>
            <person name="Jaros S."/>
            <person name="Januszkiewicz K."/>
            <person name="Wedrychowicz H."/>
        </authorList>
    </citation>
    <scope>NUCLEOTIDE SEQUENCE [LARGE SCALE GENOMIC DNA]</scope>
    <source>
        <strain evidence="2 3">DSM 29431</strain>
    </source>
</reference>
<evidence type="ECO:0000256" key="1">
    <source>
        <dbReference type="SAM" id="Phobius"/>
    </source>
</evidence>
<keyword evidence="1" id="KW-0472">Membrane</keyword>
<keyword evidence="1" id="KW-1133">Transmembrane helix</keyword>
<feature type="transmembrane region" description="Helical" evidence="1">
    <location>
        <begin position="160"/>
        <end position="178"/>
    </location>
</feature>
<evidence type="ECO:0000313" key="2">
    <source>
        <dbReference type="EMBL" id="SHH84186.1"/>
    </source>
</evidence>
<feature type="transmembrane region" description="Helical" evidence="1">
    <location>
        <begin position="102"/>
        <end position="122"/>
    </location>
</feature>
<keyword evidence="1" id="KW-0812">Transmembrane</keyword>
<sequence>MTPLPLAYSAPPQDITDAMRVAAQISGLAAVLFSGAIFGFFYAWICSTMWGLDSTDPRIAIQAMQAMNGSVRNMVFAPAFFGTPFVLGIAALLALKVDNTQAAVAFGLGGVIYALGGVFLTMTVNVPMNEALGALPVPTDIDAAREIWVAYSDEWQLYNTIRTVFSGIALALAGFGMMRL</sequence>
<dbReference type="Proteomes" id="UP000184221">
    <property type="component" value="Unassembled WGS sequence"/>
</dbReference>
<evidence type="ECO:0000313" key="3">
    <source>
        <dbReference type="Proteomes" id="UP000184221"/>
    </source>
</evidence>
<feature type="transmembrane region" description="Helical" evidence="1">
    <location>
        <begin position="21"/>
        <end position="45"/>
    </location>
</feature>
<organism evidence="2 3">
    <name type="scientific">Marivita hallyeonensis</name>
    <dbReference type="NCBI Taxonomy" id="996342"/>
    <lineage>
        <taxon>Bacteria</taxon>
        <taxon>Pseudomonadati</taxon>
        <taxon>Pseudomonadota</taxon>
        <taxon>Alphaproteobacteria</taxon>
        <taxon>Rhodobacterales</taxon>
        <taxon>Roseobacteraceae</taxon>
        <taxon>Marivita</taxon>
    </lineage>
</organism>
<proteinExistence type="predicted"/>
<feature type="transmembrane region" description="Helical" evidence="1">
    <location>
        <begin position="74"/>
        <end position="95"/>
    </location>
</feature>
<dbReference type="InterPro" id="IPR013901">
    <property type="entry name" value="Anthrone_oxy"/>
</dbReference>
<dbReference type="STRING" id="996342.SAMN05443551_3335"/>
<gene>
    <name evidence="2" type="ORF">SAMN05443551_3335</name>
</gene>